<dbReference type="PANTHER" id="PTHR43355:SF2">
    <property type="entry name" value="FLAVIN REDUCTASE (NADPH)"/>
    <property type="match status" value="1"/>
</dbReference>
<dbReference type="InterPro" id="IPR051606">
    <property type="entry name" value="Polyketide_Oxido-like"/>
</dbReference>
<dbReference type="InterPro" id="IPR036291">
    <property type="entry name" value="NAD(P)-bd_dom_sf"/>
</dbReference>
<proteinExistence type="predicted"/>
<dbReference type="Pfam" id="PF13460">
    <property type="entry name" value="NAD_binding_10"/>
    <property type="match status" value="1"/>
</dbReference>
<organism evidence="2 3">
    <name type="scientific">Nocardioides panacihumi</name>
    <dbReference type="NCBI Taxonomy" id="400774"/>
    <lineage>
        <taxon>Bacteria</taxon>
        <taxon>Bacillati</taxon>
        <taxon>Actinomycetota</taxon>
        <taxon>Actinomycetes</taxon>
        <taxon>Propionibacteriales</taxon>
        <taxon>Nocardioidaceae</taxon>
        <taxon>Nocardioides</taxon>
    </lineage>
</organism>
<dbReference type="InterPro" id="IPR016040">
    <property type="entry name" value="NAD(P)-bd_dom"/>
</dbReference>
<dbReference type="RefSeq" id="WP_344045603.1">
    <property type="nucleotide sequence ID" value="NZ_BAAAPB010000002.1"/>
</dbReference>
<gene>
    <name evidence="2" type="ORF">GCM10009798_27570</name>
</gene>
<comment type="caution">
    <text evidence="2">The sequence shown here is derived from an EMBL/GenBank/DDBJ whole genome shotgun (WGS) entry which is preliminary data.</text>
</comment>
<keyword evidence="3" id="KW-1185">Reference proteome</keyword>
<dbReference type="Gene3D" id="3.40.50.720">
    <property type="entry name" value="NAD(P)-binding Rossmann-like Domain"/>
    <property type="match status" value="1"/>
</dbReference>
<dbReference type="PANTHER" id="PTHR43355">
    <property type="entry name" value="FLAVIN REDUCTASE (NADPH)"/>
    <property type="match status" value="1"/>
</dbReference>
<name>A0ABN2RAA3_9ACTN</name>
<dbReference type="SUPFAM" id="SSF51735">
    <property type="entry name" value="NAD(P)-binding Rossmann-fold domains"/>
    <property type="match status" value="1"/>
</dbReference>
<reference evidence="2 3" key="1">
    <citation type="journal article" date="2019" name="Int. J. Syst. Evol. Microbiol.">
        <title>The Global Catalogue of Microorganisms (GCM) 10K type strain sequencing project: providing services to taxonomists for standard genome sequencing and annotation.</title>
        <authorList>
            <consortium name="The Broad Institute Genomics Platform"/>
            <consortium name="The Broad Institute Genome Sequencing Center for Infectious Disease"/>
            <person name="Wu L."/>
            <person name="Ma J."/>
        </authorList>
    </citation>
    <scope>NUCLEOTIDE SEQUENCE [LARGE SCALE GENOMIC DNA]</scope>
    <source>
        <strain evidence="2 3">JCM 15309</strain>
    </source>
</reference>
<feature type="domain" description="NAD(P)-binding" evidence="1">
    <location>
        <begin position="8"/>
        <end position="198"/>
    </location>
</feature>
<evidence type="ECO:0000313" key="3">
    <source>
        <dbReference type="Proteomes" id="UP001500571"/>
    </source>
</evidence>
<protein>
    <submittedName>
        <fullName evidence="2">NAD(P)H-binding protein</fullName>
    </submittedName>
</protein>
<evidence type="ECO:0000259" key="1">
    <source>
        <dbReference type="Pfam" id="PF13460"/>
    </source>
</evidence>
<accession>A0ABN2RAA3</accession>
<sequence length="211" mass="22136">MSTIAVIGGTGYTGTNIAREAVSRGHEVISWSRSVPATPVDGVRYETGDAADAVAIIPGADVVVLTLSPRGETAGRLIELYPTYAAAAAEAGARLIMVGGFSSLRPAPGEPRFAEGEIPEQFREEALEGDATRQWLATSAPAELDWVFVSPAGAYGAWAPGEKTGVYRVGGEIALFDDEGKSEISGPDLADAIVNEIDRAEHHRAHISVAY</sequence>
<dbReference type="EMBL" id="BAAAPB010000002">
    <property type="protein sequence ID" value="GAA1965718.1"/>
    <property type="molecule type" value="Genomic_DNA"/>
</dbReference>
<dbReference type="Proteomes" id="UP001500571">
    <property type="component" value="Unassembled WGS sequence"/>
</dbReference>
<evidence type="ECO:0000313" key="2">
    <source>
        <dbReference type="EMBL" id="GAA1965718.1"/>
    </source>
</evidence>